<sequence length="158" mass="17001">MKPSRYCLRIVKIGLMSESNTFPSGTATPDLRVALTQLFAIYPVARQEVLAACSAARNFIQNIPAERLAEQRLDLTGDLASKFKSVIAAYKKTAAITSSELCVAAILLQIKLGLAFDQAIHSIDSSAVLQANRTFIDYMSTPIALDLAGRNQPASPAS</sequence>
<dbReference type="AlphaFoldDB" id="A0A4S5CCR1"/>
<name>A0A4S5CCR1_AERVE</name>
<comment type="caution">
    <text evidence="1">The sequence shown here is derived from an EMBL/GenBank/DDBJ whole genome shotgun (WGS) entry which is preliminary data.</text>
</comment>
<reference evidence="1 2" key="1">
    <citation type="submission" date="2019-04" db="EMBL/GenBank/DDBJ databases">
        <title>Comparative genomics of Aeromonas veronii strains pathogenic to fish.</title>
        <authorList>
            <person name="Cascarano M.C."/>
            <person name="Smyrli M."/>
            <person name="Katharios P."/>
        </authorList>
    </citation>
    <scope>NUCLEOTIDE SEQUENCE [LARGE SCALE GENOMIC DNA]</scope>
    <source>
        <strain evidence="1 2">XU1</strain>
    </source>
</reference>
<feature type="non-terminal residue" evidence="1">
    <location>
        <position position="158"/>
    </location>
</feature>
<gene>
    <name evidence="1" type="ORF">E8Q35_14820</name>
</gene>
<dbReference type="Proteomes" id="UP000309618">
    <property type="component" value="Unassembled WGS sequence"/>
</dbReference>
<protein>
    <submittedName>
        <fullName evidence="1">Uncharacterized protein</fullName>
    </submittedName>
</protein>
<proteinExistence type="predicted"/>
<dbReference type="EMBL" id="SSUX01000011">
    <property type="protein sequence ID" value="THJ43577.1"/>
    <property type="molecule type" value="Genomic_DNA"/>
</dbReference>
<accession>A0A4S5CCR1</accession>
<evidence type="ECO:0000313" key="1">
    <source>
        <dbReference type="EMBL" id="THJ43577.1"/>
    </source>
</evidence>
<organism evidence="1 2">
    <name type="scientific">Aeromonas veronii</name>
    <dbReference type="NCBI Taxonomy" id="654"/>
    <lineage>
        <taxon>Bacteria</taxon>
        <taxon>Pseudomonadati</taxon>
        <taxon>Pseudomonadota</taxon>
        <taxon>Gammaproteobacteria</taxon>
        <taxon>Aeromonadales</taxon>
        <taxon>Aeromonadaceae</taxon>
        <taxon>Aeromonas</taxon>
    </lineage>
</organism>
<evidence type="ECO:0000313" key="2">
    <source>
        <dbReference type="Proteomes" id="UP000309618"/>
    </source>
</evidence>